<accession>A0A5C7TAZ3</accession>
<dbReference type="Proteomes" id="UP000321192">
    <property type="component" value="Unassembled WGS sequence"/>
</dbReference>
<sequence length="180" mass="19410">MKRFVTLGCVLASLSGCGTLSGLGGTSEFACSAPDGVSCESVSGVYANSLAGTLPSQQPKKNPDEEPEDFADKSRPPAYIETLQPILSPKDMAAMDSGLPIRQPPRILRVWVAPWEDESGDLHDQKYFYTVVNTGTWLIEANKNAIQDRFRPVYPLGRSQDNDSIKPSSAPSRPLGVPGN</sequence>
<proteinExistence type="predicted"/>
<dbReference type="AlphaFoldDB" id="A0A5C7TAZ3"/>
<feature type="region of interest" description="Disordered" evidence="1">
    <location>
        <begin position="154"/>
        <end position="180"/>
    </location>
</feature>
<dbReference type="Pfam" id="PF09676">
    <property type="entry name" value="TraV"/>
    <property type="match status" value="1"/>
</dbReference>
<dbReference type="EMBL" id="SSFD01000012">
    <property type="protein sequence ID" value="TXH92275.1"/>
    <property type="molecule type" value="Genomic_DNA"/>
</dbReference>
<organism evidence="2 3">
    <name type="scientific">Thauera aminoaromatica</name>
    <dbReference type="NCBI Taxonomy" id="164330"/>
    <lineage>
        <taxon>Bacteria</taxon>
        <taxon>Pseudomonadati</taxon>
        <taxon>Pseudomonadota</taxon>
        <taxon>Betaproteobacteria</taxon>
        <taxon>Rhodocyclales</taxon>
        <taxon>Zoogloeaceae</taxon>
        <taxon>Thauera</taxon>
    </lineage>
</organism>
<comment type="caution">
    <text evidence="2">The sequence shown here is derived from an EMBL/GenBank/DDBJ whole genome shotgun (WGS) entry which is preliminary data.</text>
</comment>
<evidence type="ECO:0000313" key="3">
    <source>
        <dbReference type="Proteomes" id="UP000321192"/>
    </source>
</evidence>
<evidence type="ECO:0000313" key="2">
    <source>
        <dbReference type="EMBL" id="TXH92275.1"/>
    </source>
</evidence>
<name>A0A5C7TAZ3_THASP</name>
<dbReference type="NCBIfam" id="TIGR02747">
    <property type="entry name" value="TraV"/>
    <property type="match status" value="1"/>
</dbReference>
<feature type="region of interest" description="Disordered" evidence="1">
    <location>
        <begin position="52"/>
        <end position="75"/>
    </location>
</feature>
<evidence type="ECO:0000256" key="1">
    <source>
        <dbReference type="SAM" id="MobiDB-lite"/>
    </source>
</evidence>
<dbReference type="RefSeq" id="WP_276656255.1">
    <property type="nucleotide sequence ID" value="NZ_SSFD01000012.1"/>
</dbReference>
<dbReference type="PROSITE" id="PS51257">
    <property type="entry name" value="PROKAR_LIPOPROTEIN"/>
    <property type="match status" value="1"/>
</dbReference>
<reference evidence="2 3" key="1">
    <citation type="submission" date="2018-09" db="EMBL/GenBank/DDBJ databases">
        <title>Metagenome Assembled Genomes from an Advanced Water Purification Facility.</title>
        <authorList>
            <person name="Stamps B.W."/>
            <person name="Spear J.R."/>
        </authorList>
    </citation>
    <scope>NUCLEOTIDE SEQUENCE [LARGE SCALE GENOMIC DNA]</scope>
    <source>
        <strain evidence="2">Bin_27_1</strain>
    </source>
</reference>
<dbReference type="InterPro" id="IPR014118">
    <property type="entry name" value="T4SS_TraV"/>
</dbReference>
<gene>
    <name evidence="2" type="primary">traV</name>
    <name evidence="2" type="ORF">E6Q80_00620</name>
</gene>
<protein>
    <submittedName>
        <fullName evidence="2">Type IV conjugative transfer system protein TraV</fullName>
    </submittedName>
</protein>